<evidence type="ECO:0000313" key="3">
    <source>
        <dbReference type="Proteomes" id="UP001347796"/>
    </source>
</evidence>
<protein>
    <recommendedName>
        <fullName evidence="1">Transposable element P transposase-like GTP-binding insertion domain-containing protein</fullName>
    </recommendedName>
</protein>
<dbReference type="Proteomes" id="UP001347796">
    <property type="component" value="Unassembled WGS sequence"/>
</dbReference>
<gene>
    <name evidence="2" type="ORF">SNE40_009722</name>
</gene>
<evidence type="ECO:0000259" key="1">
    <source>
        <dbReference type="Pfam" id="PF21788"/>
    </source>
</evidence>
<accession>A0AAN8PYW2</accession>
<dbReference type="EMBL" id="JAZGQO010000007">
    <property type="protein sequence ID" value="KAK6181946.1"/>
    <property type="molecule type" value="Genomic_DNA"/>
</dbReference>
<dbReference type="AlphaFoldDB" id="A0AAN8PYW2"/>
<sequence length="134" mass="15580">MKVNFAAQVFSRSVGKVIEKFGGEEAQETAKFILLIDRFFDCLNVRSKFEGQKKRKTDLMPYESIDDPRFKFLTDDFLGYLKDWKKQVDDRAGFSKIEKLKMFLTHQTYKGLVITVKSVVEATKFLLQTLPRPA</sequence>
<proteinExistence type="predicted"/>
<reference evidence="2 3" key="1">
    <citation type="submission" date="2024-01" db="EMBL/GenBank/DDBJ databases">
        <title>The genome of the rayed Mediterranean limpet Patella caerulea (Linnaeus, 1758).</title>
        <authorList>
            <person name="Anh-Thu Weber A."/>
            <person name="Halstead-Nussloch G."/>
        </authorList>
    </citation>
    <scope>NUCLEOTIDE SEQUENCE [LARGE SCALE GENOMIC DNA]</scope>
    <source>
        <strain evidence="2">AATW-2023a</strain>
        <tissue evidence="2">Whole specimen</tissue>
    </source>
</reference>
<evidence type="ECO:0000313" key="2">
    <source>
        <dbReference type="EMBL" id="KAK6181946.1"/>
    </source>
</evidence>
<name>A0AAN8PYW2_PATCE</name>
<organism evidence="2 3">
    <name type="scientific">Patella caerulea</name>
    <name type="common">Rayed Mediterranean limpet</name>
    <dbReference type="NCBI Taxonomy" id="87958"/>
    <lineage>
        <taxon>Eukaryota</taxon>
        <taxon>Metazoa</taxon>
        <taxon>Spiralia</taxon>
        <taxon>Lophotrochozoa</taxon>
        <taxon>Mollusca</taxon>
        <taxon>Gastropoda</taxon>
        <taxon>Patellogastropoda</taxon>
        <taxon>Patelloidea</taxon>
        <taxon>Patellidae</taxon>
        <taxon>Patella</taxon>
    </lineage>
</organism>
<keyword evidence="3" id="KW-1185">Reference proteome</keyword>
<comment type="caution">
    <text evidence="2">The sequence shown here is derived from an EMBL/GenBank/DDBJ whole genome shotgun (WGS) entry which is preliminary data.</text>
</comment>
<feature type="domain" description="Transposable element P transposase-like GTP-binding insertion" evidence="1">
    <location>
        <begin position="1"/>
        <end position="54"/>
    </location>
</feature>
<dbReference type="Pfam" id="PF21788">
    <property type="entry name" value="TNP-like_GBD"/>
    <property type="match status" value="1"/>
</dbReference>
<dbReference type="InterPro" id="IPR048366">
    <property type="entry name" value="TNP-like_GBD"/>
</dbReference>